<name>A0A9P7JA18_9AGAM</name>
<feature type="transmembrane region" description="Helical" evidence="1">
    <location>
        <begin position="516"/>
        <end position="537"/>
    </location>
</feature>
<dbReference type="RefSeq" id="XP_041168000.1">
    <property type="nucleotide sequence ID" value="XM_041308095.1"/>
</dbReference>
<dbReference type="InterPro" id="IPR006073">
    <property type="entry name" value="GTP-bd"/>
</dbReference>
<dbReference type="CDD" id="cd00882">
    <property type="entry name" value="Ras_like_GTPase"/>
    <property type="match status" value="1"/>
</dbReference>
<dbReference type="GO" id="GO:0005525">
    <property type="term" value="F:GTP binding"/>
    <property type="evidence" value="ECO:0007669"/>
    <property type="project" value="InterPro"/>
</dbReference>
<dbReference type="InterPro" id="IPR027417">
    <property type="entry name" value="P-loop_NTPase"/>
</dbReference>
<gene>
    <name evidence="3" type="ORF">HD556DRAFT_1454086</name>
</gene>
<keyword evidence="4" id="KW-1185">Reference proteome</keyword>
<keyword evidence="1" id="KW-1133">Transmembrane helix</keyword>
<organism evidence="3 4">
    <name type="scientific">Suillus plorans</name>
    <dbReference type="NCBI Taxonomy" id="116603"/>
    <lineage>
        <taxon>Eukaryota</taxon>
        <taxon>Fungi</taxon>
        <taxon>Dikarya</taxon>
        <taxon>Basidiomycota</taxon>
        <taxon>Agaricomycotina</taxon>
        <taxon>Agaricomycetes</taxon>
        <taxon>Agaricomycetidae</taxon>
        <taxon>Boletales</taxon>
        <taxon>Suillineae</taxon>
        <taxon>Suillaceae</taxon>
        <taxon>Suillus</taxon>
    </lineage>
</organism>
<feature type="transmembrane region" description="Helical" evidence="1">
    <location>
        <begin position="492"/>
        <end position="510"/>
    </location>
</feature>
<dbReference type="Pfam" id="PF01926">
    <property type="entry name" value="MMR_HSR1"/>
    <property type="match status" value="1"/>
</dbReference>
<protein>
    <recommendedName>
        <fullName evidence="2">G domain-containing protein</fullName>
    </recommendedName>
</protein>
<dbReference type="Proteomes" id="UP000719766">
    <property type="component" value="Unassembled WGS sequence"/>
</dbReference>
<keyword evidence="1" id="KW-0472">Membrane</keyword>
<comment type="caution">
    <text evidence="3">The sequence shown here is derived from an EMBL/GenBank/DDBJ whole genome shotgun (WGS) entry which is preliminary data.</text>
</comment>
<accession>A0A9P7JA18</accession>
<dbReference type="GeneID" id="64601859"/>
<evidence type="ECO:0000256" key="1">
    <source>
        <dbReference type="SAM" id="Phobius"/>
    </source>
</evidence>
<keyword evidence="1" id="KW-0812">Transmembrane</keyword>
<evidence type="ECO:0000313" key="4">
    <source>
        <dbReference type="Proteomes" id="UP000719766"/>
    </source>
</evidence>
<proteinExistence type="predicted"/>
<feature type="domain" description="G" evidence="2">
    <location>
        <begin position="149"/>
        <end position="276"/>
    </location>
</feature>
<evidence type="ECO:0000259" key="2">
    <source>
        <dbReference type="Pfam" id="PF01926"/>
    </source>
</evidence>
<dbReference type="OrthoDB" id="391988at2759"/>
<dbReference type="EMBL" id="JABBWE010000001">
    <property type="protein sequence ID" value="KAG1810335.1"/>
    <property type="molecule type" value="Genomic_DNA"/>
</dbReference>
<dbReference type="PRINTS" id="PR00449">
    <property type="entry name" value="RASTRNSFRMNG"/>
</dbReference>
<reference evidence="3" key="1">
    <citation type="journal article" date="2020" name="New Phytol.">
        <title>Comparative genomics reveals dynamic genome evolution in host specialist ectomycorrhizal fungi.</title>
        <authorList>
            <person name="Lofgren L.A."/>
            <person name="Nguyen N.H."/>
            <person name="Vilgalys R."/>
            <person name="Ruytinx J."/>
            <person name="Liao H.L."/>
            <person name="Branco S."/>
            <person name="Kuo A."/>
            <person name="LaButti K."/>
            <person name="Lipzen A."/>
            <person name="Andreopoulos W."/>
            <person name="Pangilinan J."/>
            <person name="Riley R."/>
            <person name="Hundley H."/>
            <person name="Na H."/>
            <person name="Barry K."/>
            <person name="Grigoriev I.V."/>
            <person name="Stajich J.E."/>
            <person name="Kennedy P.G."/>
        </authorList>
    </citation>
    <scope>NUCLEOTIDE SEQUENCE</scope>
    <source>
        <strain evidence="3">S12</strain>
    </source>
</reference>
<dbReference type="SUPFAM" id="SSF52540">
    <property type="entry name" value="P-loop containing nucleoside triphosphate hydrolases"/>
    <property type="match status" value="1"/>
</dbReference>
<evidence type="ECO:0000313" key="3">
    <source>
        <dbReference type="EMBL" id="KAG1810335.1"/>
    </source>
</evidence>
<dbReference type="AlphaFoldDB" id="A0A9P7JA18"/>
<sequence>MANALHTSMALYIHGITVDFSKSKTNIESAEVRIGESHSPIEHKAGKSLRHTYSPPMVFAHGESFSLHMRHKKHLLRTKHHEDITFDPDDMFRAYNASQQEYNKVHNNITIVIKFSSNDTTTEDEQSLSPDQSLEPTTSKIFKKYPRFRILVIGKSGVGKSSLISHAFGVEKEIIADDKPGEANIDRELISTRNERFVLHDSKGFEPGDEYNLEIVRDFIDRRRKMSPEHQLHAVWLCFEIPRAGGRLLETGTEKFLKSKNSETLRNVPVIVVLTKYDMLIERMERTLGGSSLSDEAHKELAKKNAEVELQDTCIGPLERFAGPDIPHAMISTEEDYEETLTHLIQVTEKCVGQHSASEASATTSTAQHSASEAAVMTSIAQRVHPGLKIKASIEVGRKRYWKALASCPTFKNRKMWDCLHVLHTDIVNVWNFHDPHHYLHSQEFRTMMMNMVDKIEVGPTANPNKNMAFGLSMVGVIAGIVSALAGPAAPIVVPIAAGAVLAVWAYDVYKLSHPVLQRFMAYIIHLTLVLQTLFIVSESQELTRRAIKLAVTSYLASPTSEEVPTWIQDYDKQLTVLERADRDILNKITEVMQMYEINTAQISELRAKVPAVDLLLDEPW</sequence>
<dbReference type="Gene3D" id="3.40.50.300">
    <property type="entry name" value="P-loop containing nucleotide triphosphate hydrolases"/>
    <property type="match status" value="1"/>
</dbReference>